<accession>A0A4U1GBM1</accession>
<dbReference type="InterPro" id="IPR036526">
    <property type="entry name" value="C-N_Hydrolase_sf"/>
</dbReference>
<dbReference type="AlphaFoldDB" id="A0A4U1GBM1"/>
<sequence length="1096" mass="128429">MMNELFNEDIIFSAYKKLKHYFYYDNTSLLIKQRISEFEAKNLNESDFSGIKVKLFSIIESFLKLDLKQQNESFNSNDLLSRPHIDFHLLPKTFKKISRRYITNVPHEDDLKLKRINIFIDASVEVHLISVLWLMFAGKYLTREIGTHNYAYELQLNEDDQEGKIVDGLRLYKPYFIQYQKWRDNAISKAEDLLKDKKDVTILSLDIKDYFHSVELDFGQIKLDIKNIIDLKIKKSNNEIEKNGYSKDQSRINVLCDLLCNIHKVYKVKILKIKPSLEGRKFAPLPIGLMSSGLLGNYYLKNFDNNIIDQLNPTYYGRYVDDLMFVFPNMKIDATNSSTIDLFLDRYFVDRNLLSFNSSNLFDNESYDKQSPLEYNLEGYPNMVIQSEKVILHHFNHKESKAALNKFKKKLEDQRSEFRFLPDEDKLTSDFDEEAFSLQYSDSINKFRSIQELSEDKYGASKFLAQKIFARSYGDKENDLESDNQILTFFKGYVGLSFFSLWEKVATYFVITDNASNIVKFTRHILRSINNISYSELDTELDKTLVRKYIQNNLELFLKASISVPLALNPSIIFDVSKQEEKSFFEECRMIAIEIRKSNMFRHALTHIPSVNYTLYTTINNWGSNLLEFKEDLLFDNSSEYGKLIELAKFDENFIYPDSKLGMELESKVSLLHSYNRLAILSPRYVYFHEVNIKKIYEAVISIDEETIKKTKSSTKKGNRAQEMPKISQIETKKELQLDLVNAIPDNAFEEYWVINYSWRVNAKSKAQGLKEKYFNISSKEVCGEIIENYVDVRGEDKKNIVDKKIAIGNIKVEQTNILKSINQKPNLSRDRRKELFDLLNEADKQRCDLFVLPEVSVPFSWIKLLAYRSHKRDVGIIAGLEHWINSGNFAFNFMLTILPIKLDEYTTSIIKIRLKNHYAHDEKELLKGHRLLIPRDTIIEYPKSYDLFHWRNTYFSVYNCFELADIYDRGLFKSKVDFIVAAEFNRDTGYFSDIAGSWVRDIHCYFVQVNTSHYGDSRLIQPAKSYAKDLIQIKGGLNSTILVGELKIEDLREFQLVEYNLQKEKIDKGLTVLKPTPPDFNRNNVRIRINNKSFK</sequence>
<name>A0A4U1GBM1_9SPHI</name>
<dbReference type="EMBL" id="SWDX01000007">
    <property type="protein sequence ID" value="TKC58532.1"/>
    <property type="molecule type" value="Genomic_DNA"/>
</dbReference>
<dbReference type="Proteomes" id="UP000309594">
    <property type="component" value="Unassembled WGS sequence"/>
</dbReference>
<organism evidence="1 2">
    <name type="scientific">Pedobacter hiemivivus</name>
    <dbReference type="NCBI Taxonomy" id="2530454"/>
    <lineage>
        <taxon>Bacteria</taxon>
        <taxon>Pseudomonadati</taxon>
        <taxon>Bacteroidota</taxon>
        <taxon>Sphingobacteriia</taxon>
        <taxon>Sphingobacteriales</taxon>
        <taxon>Sphingobacteriaceae</taxon>
        <taxon>Pedobacter</taxon>
    </lineage>
</organism>
<evidence type="ECO:0008006" key="3">
    <source>
        <dbReference type="Google" id="ProtNLM"/>
    </source>
</evidence>
<protein>
    <recommendedName>
        <fullName evidence="3">RNA-directed DNA polymerase</fullName>
    </recommendedName>
</protein>
<evidence type="ECO:0000313" key="2">
    <source>
        <dbReference type="Proteomes" id="UP000309594"/>
    </source>
</evidence>
<proteinExistence type="predicted"/>
<comment type="caution">
    <text evidence="1">The sequence shown here is derived from an EMBL/GenBank/DDBJ whole genome shotgun (WGS) entry which is preliminary data.</text>
</comment>
<dbReference type="CDD" id="cd00304">
    <property type="entry name" value="RT_like"/>
    <property type="match status" value="1"/>
</dbReference>
<gene>
    <name evidence="1" type="ORF">FBD94_18120</name>
</gene>
<dbReference type="RefSeq" id="WP_136881251.1">
    <property type="nucleotide sequence ID" value="NZ_SWDX01000007.1"/>
</dbReference>
<evidence type="ECO:0000313" key="1">
    <source>
        <dbReference type="EMBL" id="TKC58532.1"/>
    </source>
</evidence>
<reference evidence="1 2" key="1">
    <citation type="submission" date="2019-04" db="EMBL/GenBank/DDBJ databases">
        <title>Pedobacter sp. RP-1-16 sp. nov., isolated from Arctic soil.</title>
        <authorList>
            <person name="Dahal R.H."/>
            <person name="Kim D.-U."/>
        </authorList>
    </citation>
    <scope>NUCLEOTIDE SEQUENCE [LARGE SCALE GENOMIC DNA]</scope>
    <source>
        <strain evidence="1 2">RP-1-16</strain>
    </source>
</reference>
<dbReference type="SUPFAM" id="SSF56317">
    <property type="entry name" value="Carbon-nitrogen hydrolase"/>
    <property type="match status" value="1"/>
</dbReference>